<evidence type="ECO:0000313" key="8">
    <source>
        <dbReference type="EMBL" id="CUA92014.1"/>
    </source>
</evidence>
<dbReference type="Pfam" id="PF00015">
    <property type="entry name" value="MCPsignal"/>
    <property type="match status" value="1"/>
</dbReference>
<keyword evidence="5" id="KW-1133">Transmembrane helix</keyword>
<dbReference type="SUPFAM" id="SSF58104">
    <property type="entry name" value="Methyl-accepting chemotaxis protein (MCP) signaling domain"/>
    <property type="match status" value="1"/>
</dbReference>
<evidence type="ECO:0000259" key="6">
    <source>
        <dbReference type="PROSITE" id="PS50111"/>
    </source>
</evidence>
<reference evidence="9" key="1">
    <citation type="submission" date="2015-08" db="EMBL/GenBank/DDBJ databases">
        <authorList>
            <person name="Varghese N."/>
        </authorList>
    </citation>
    <scope>NUCLEOTIDE SEQUENCE [LARGE SCALE GENOMIC DNA]</scope>
    <source>
        <strain evidence="9">DSM 23407</strain>
    </source>
</reference>
<evidence type="ECO:0000313" key="9">
    <source>
        <dbReference type="Proteomes" id="UP000183900"/>
    </source>
</evidence>
<dbReference type="SMART" id="SM00283">
    <property type="entry name" value="MA"/>
    <property type="match status" value="1"/>
</dbReference>
<sequence>MSSSRSQISRFHSIAAKILGLAGLLSVMMIVIAAVGLLQMQKIRGELTEIADETIPLTTNLTNVTLLQMEQALLLERLLRAGDLKTSEATGTVGSLSPGLMKLAETAQKEILHAEEVAQHGTKLASTPEHKAKYETILAQLKRIKAEHQSYDEHIRGIAALINSGDITKASEASVRLEREQKELNRELTGLTEDLNRFTEESTLQAKEHEAHGLTVMTVMSLIAMGAGISIALLLSIFGISRPLRNVVHALNRLAQDDTSVQLKVRSRDEIGALAAAFEAFREKTIEIKRLQAQAKEEEERIEQEKRNATLRLADNLEATVKGVSDSIATAVKELEATAQMMARNANDTSSTANTVAAAAEESSRGVQTVASAAEELAASIGEISRQVTAALGAAGTTTENARSSSETVGVLAASARRIDDVVKLINDIAAQTNLLALNATIEAARAGEAGRGFAVVAGEVKALATQTGQATEDISRQVGEMQSGASLTSSAIEAVVTAISQINGQISAIASAIEEQNAVTSEIARNVHEVAQGSYEITRSIGAVRESAMDSSSGARQVLSTVGVLSEQSRNLQNELGTFLQNIRAA</sequence>
<dbReference type="PANTHER" id="PTHR32089">
    <property type="entry name" value="METHYL-ACCEPTING CHEMOTAXIS PROTEIN MCPB"/>
    <property type="match status" value="1"/>
</dbReference>
<dbReference type="EMBL" id="CYHE01000001">
    <property type="protein sequence ID" value="CUA92014.1"/>
    <property type="molecule type" value="Genomic_DNA"/>
</dbReference>
<evidence type="ECO:0000256" key="5">
    <source>
        <dbReference type="SAM" id="Phobius"/>
    </source>
</evidence>
<keyword evidence="1 3" id="KW-0807">Transducer</keyword>
<evidence type="ECO:0000256" key="2">
    <source>
        <dbReference type="ARBA" id="ARBA00029447"/>
    </source>
</evidence>
<dbReference type="Proteomes" id="UP000183900">
    <property type="component" value="Unassembled WGS sequence"/>
</dbReference>
<feature type="coiled-coil region" evidence="4">
    <location>
        <begin position="167"/>
        <end position="201"/>
    </location>
</feature>
<keyword evidence="9" id="KW-1185">Reference proteome</keyword>
<comment type="similarity">
    <text evidence="2">Belongs to the methyl-accepting chemotaxis (MCP) protein family.</text>
</comment>
<dbReference type="InterPro" id="IPR003660">
    <property type="entry name" value="HAMP_dom"/>
</dbReference>
<feature type="transmembrane region" description="Helical" evidence="5">
    <location>
        <begin position="14"/>
        <end position="38"/>
    </location>
</feature>
<protein>
    <submittedName>
        <fullName evidence="8">Methyl-accepting chemotaxis sensory transducer with TarH sensor</fullName>
    </submittedName>
</protein>
<gene>
    <name evidence="8" type="ORF">Ga0061067_101229</name>
</gene>
<evidence type="ECO:0000256" key="3">
    <source>
        <dbReference type="PROSITE-ProRule" id="PRU00284"/>
    </source>
</evidence>
<feature type="transmembrane region" description="Helical" evidence="5">
    <location>
        <begin position="214"/>
        <end position="238"/>
    </location>
</feature>
<evidence type="ECO:0000259" key="7">
    <source>
        <dbReference type="PROSITE" id="PS50885"/>
    </source>
</evidence>
<dbReference type="SMART" id="SM00304">
    <property type="entry name" value="HAMP"/>
    <property type="match status" value="1"/>
</dbReference>
<feature type="coiled-coil region" evidence="4">
    <location>
        <begin position="281"/>
        <end position="312"/>
    </location>
</feature>
<keyword evidence="5" id="KW-0472">Membrane</keyword>
<organism evidence="8 9">
    <name type="scientific">Pannonibacter indicus</name>
    <dbReference type="NCBI Taxonomy" id="466044"/>
    <lineage>
        <taxon>Bacteria</taxon>
        <taxon>Pseudomonadati</taxon>
        <taxon>Pseudomonadota</taxon>
        <taxon>Alphaproteobacteria</taxon>
        <taxon>Hyphomicrobiales</taxon>
        <taxon>Stappiaceae</taxon>
        <taxon>Pannonibacter</taxon>
    </lineage>
</organism>
<feature type="domain" description="HAMP" evidence="7">
    <location>
        <begin position="238"/>
        <end position="290"/>
    </location>
</feature>
<dbReference type="PANTHER" id="PTHR32089:SF112">
    <property type="entry name" value="LYSOZYME-LIKE PROTEIN-RELATED"/>
    <property type="match status" value="1"/>
</dbReference>
<name>A0A0K6HMA9_9HYPH</name>
<proteinExistence type="inferred from homology"/>
<feature type="domain" description="Methyl-accepting transducer" evidence="6">
    <location>
        <begin position="324"/>
        <end position="553"/>
    </location>
</feature>
<dbReference type="InterPro" id="IPR004089">
    <property type="entry name" value="MCPsignal_dom"/>
</dbReference>
<keyword evidence="4" id="KW-0175">Coiled coil</keyword>
<dbReference type="Pfam" id="PF00672">
    <property type="entry name" value="HAMP"/>
    <property type="match status" value="1"/>
</dbReference>
<keyword evidence="5" id="KW-0812">Transmembrane</keyword>
<dbReference type="PROSITE" id="PS50885">
    <property type="entry name" value="HAMP"/>
    <property type="match status" value="1"/>
</dbReference>
<dbReference type="Gene3D" id="6.10.340.10">
    <property type="match status" value="1"/>
</dbReference>
<accession>A0A0K6HMA9</accession>
<dbReference type="GO" id="GO:0007165">
    <property type="term" value="P:signal transduction"/>
    <property type="evidence" value="ECO:0007669"/>
    <property type="project" value="UniProtKB-KW"/>
</dbReference>
<dbReference type="AlphaFoldDB" id="A0A0K6HMA9"/>
<dbReference type="Gene3D" id="1.10.287.950">
    <property type="entry name" value="Methyl-accepting chemotaxis protein"/>
    <property type="match status" value="1"/>
</dbReference>
<evidence type="ECO:0000256" key="1">
    <source>
        <dbReference type="ARBA" id="ARBA00023224"/>
    </source>
</evidence>
<dbReference type="CDD" id="cd06225">
    <property type="entry name" value="HAMP"/>
    <property type="match status" value="1"/>
</dbReference>
<dbReference type="OrthoDB" id="3289104at2"/>
<dbReference type="GO" id="GO:0016020">
    <property type="term" value="C:membrane"/>
    <property type="evidence" value="ECO:0007669"/>
    <property type="project" value="InterPro"/>
</dbReference>
<evidence type="ECO:0000256" key="4">
    <source>
        <dbReference type="SAM" id="Coils"/>
    </source>
</evidence>
<dbReference type="PROSITE" id="PS50111">
    <property type="entry name" value="CHEMOTAXIS_TRANSDUC_2"/>
    <property type="match status" value="1"/>
</dbReference>